<keyword evidence="2" id="KW-1185">Reference proteome</keyword>
<organism evidence="1 2">
    <name type="scientific">Streptomyces dysideae</name>
    <dbReference type="NCBI Taxonomy" id="909626"/>
    <lineage>
        <taxon>Bacteria</taxon>
        <taxon>Bacillati</taxon>
        <taxon>Actinomycetota</taxon>
        <taxon>Actinomycetes</taxon>
        <taxon>Kitasatosporales</taxon>
        <taxon>Streptomycetaceae</taxon>
        <taxon>Streptomyces</taxon>
    </lineage>
</organism>
<dbReference type="AlphaFoldDB" id="A0A101USC3"/>
<dbReference type="RefSeq" id="WP_067031836.1">
    <property type="nucleotide sequence ID" value="NZ_KQ949111.1"/>
</dbReference>
<evidence type="ECO:0000313" key="2">
    <source>
        <dbReference type="Proteomes" id="UP000053260"/>
    </source>
</evidence>
<reference evidence="1 2" key="1">
    <citation type="submission" date="2015-10" db="EMBL/GenBank/DDBJ databases">
        <title>Draft genome sequence of Streptomyces sp. RV15, isolated from a marine sponge.</title>
        <authorList>
            <person name="Ruckert C."/>
            <person name="Abdelmohsen U.R."/>
            <person name="Winkler A."/>
            <person name="Hentschel U."/>
            <person name="Kalinowski J."/>
            <person name="Kampfer P."/>
            <person name="Glaeser S."/>
        </authorList>
    </citation>
    <scope>NUCLEOTIDE SEQUENCE [LARGE SCALE GENOMIC DNA]</scope>
    <source>
        <strain evidence="1 2">RV15</strain>
    </source>
</reference>
<proteinExistence type="predicted"/>
<comment type="caution">
    <text evidence="1">The sequence shown here is derived from an EMBL/GenBank/DDBJ whole genome shotgun (WGS) entry which is preliminary data.</text>
</comment>
<dbReference type="Proteomes" id="UP000053260">
    <property type="component" value="Unassembled WGS sequence"/>
</dbReference>
<name>A0A101USC3_9ACTN</name>
<evidence type="ECO:0000313" key="1">
    <source>
        <dbReference type="EMBL" id="KUO15900.1"/>
    </source>
</evidence>
<gene>
    <name evidence="1" type="ORF">AQJ91_39100</name>
</gene>
<protein>
    <submittedName>
        <fullName evidence="1">Uncharacterized protein</fullName>
    </submittedName>
</protein>
<dbReference type="EMBL" id="LMXB01000100">
    <property type="protein sequence ID" value="KUO15900.1"/>
    <property type="molecule type" value="Genomic_DNA"/>
</dbReference>
<sequence length="81" mass="8382">MAAGHRRELGRVRPDAGCLDGRSHGPGGWFLGPAYVGGFGGWFLGLAGVVGAHGERPPFGPAYVSRVDGRERIGRAVDAPA</sequence>
<accession>A0A101USC3</accession>